<evidence type="ECO:0000256" key="1">
    <source>
        <dbReference type="SAM" id="MobiDB-lite"/>
    </source>
</evidence>
<feature type="compositionally biased region" description="Low complexity" evidence="1">
    <location>
        <begin position="62"/>
        <end position="77"/>
    </location>
</feature>
<feature type="transmembrane region" description="Helical" evidence="2">
    <location>
        <begin position="181"/>
        <end position="204"/>
    </location>
</feature>
<keyword evidence="5" id="KW-1185">Reference proteome</keyword>
<dbReference type="InterPro" id="IPR058489">
    <property type="entry name" value="DUF8176"/>
</dbReference>
<dbReference type="OrthoDB" id="4382015at2"/>
<evidence type="ECO:0000313" key="4">
    <source>
        <dbReference type="EMBL" id="RJO72255.1"/>
    </source>
</evidence>
<dbReference type="EMBL" id="QZFU01000029">
    <property type="protein sequence ID" value="RJO72255.1"/>
    <property type="molecule type" value="Genomic_DNA"/>
</dbReference>
<protein>
    <recommendedName>
        <fullName evidence="3">DUF8176 domain-containing protein</fullName>
    </recommendedName>
</protein>
<evidence type="ECO:0000256" key="2">
    <source>
        <dbReference type="SAM" id="Phobius"/>
    </source>
</evidence>
<dbReference type="Proteomes" id="UP000266677">
    <property type="component" value="Unassembled WGS sequence"/>
</dbReference>
<dbReference type="Pfam" id="PF26527">
    <property type="entry name" value="DUF8176"/>
    <property type="match status" value="1"/>
</dbReference>
<keyword evidence="2" id="KW-1133">Transmembrane helix</keyword>
<evidence type="ECO:0000313" key="5">
    <source>
        <dbReference type="Proteomes" id="UP000266677"/>
    </source>
</evidence>
<name>A0A3A4K5C3_9NOCA</name>
<gene>
    <name evidence="4" type="ORF">D5S18_24175</name>
</gene>
<proteinExistence type="predicted"/>
<accession>A0A3A4K5C3</accession>
<reference evidence="4 5" key="1">
    <citation type="submission" date="2018-09" db="EMBL/GenBank/DDBJ databases">
        <title>YIM PH21274 draft genome.</title>
        <authorList>
            <person name="Miao C."/>
        </authorList>
    </citation>
    <scope>NUCLEOTIDE SEQUENCE [LARGE SCALE GENOMIC DNA]</scope>
    <source>
        <strain evidence="4 5">YIM PH 21724</strain>
    </source>
</reference>
<feature type="domain" description="DUF8176" evidence="3">
    <location>
        <begin position="227"/>
        <end position="346"/>
    </location>
</feature>
<feature type="compositionally biased region" description="Basic and acidic residues" evidence="1">
    <location>
        <begin position="7"/>
        <end position="16"/>
    </location>
</feature>
<sequence>MGVASQDDAKDNDPDRLASAFGPPVSDSAGAPGREFAGPESEFGPPMGEFGPAVSEFGPPVSEFGPPVSGFGPPVGEFRAPPAESGPPQWSEPAADHPELVWRPAEETSAPQVQYRAPDSQVFPTSQDREPPWTPAPDSGAVPIAPPPPKTPELPWSQDQIVQRLAPAYQRKSGTKRRPTGWVVGGVAAALAAIIGLALVIVAVTRSGGGTETTAAAPPTGAKATLSCPAGRDGKLTVGNGAGDTASGPGAILGFQYGFYVTRSGVQARRFVAADNLNVSTAEIIQKAIDEQIPVGTTHCVRIAETAPRTFDVDLTERRPDGSTSVYQQTVLTVNRDGKELVYSIKNRGE</sequence>
<organism evidence="4 5">
    <name type="scientific">Nocardia panacis</name>
    <dbReference type="NCBI Taxonomy" id="2340916"/>
    <lineage>
        <taxon>Bacteria</taxon>
        <taxon>Bacillati</taxon>
        <taxon>Actinomycetota</taxon>
        <taxon>Actinomycetes</taxon>
        <taxon>Mycobacteriales</taxon>
        <taxon>Nocardiaceae</taxon>
        <taxon>Nocardia</taxon>
    </lineage>
</organism>
<dbReference type="AlphaFoldDB" id="A0A3A4K5C3"/>
<comment type="caution">
    <text evidence="4">The sequence shown here is derived from an EMBL/GenBank/DDBJ whole genome shotgun (WGS) entry which is preliminary data.</text>
</comment>
<evidence type="ECO:0000259" key="3">
    <source>
        <dbReference type="Pfam" id="PF26527"/>
    </source>
</evidence>
<keyword evidence="2" id="KW-0472">Membrane</keyword>
<feature type="region of interest" description="Disordered" evidence="1">
    <location>
        <begin position="120"/>
        <end position="154"/>
    </location>
</feature>
<feature type="region of interest" description="Disordered" evidence="1">
    <location>
        <begin position="1"/>
        <end position="102"/>
    </location>
</feature>
<keyword evidence="2" id="KW-0812">Transmembrane</keyword>